<reference evidence="1 2" key="1">
    <citation type="submission" date="2019-05" db="EMBL/GenBank/DDBJ databases">
        <title>Whole genome sequence analysis of broad host range Salmonella enterica bacteriophages.</title>
        <authorList>
            <person name="Bhandare S.G."/>
            <person name="Colavecchio A."/>
            <person name="Emond-Rheault J.-G."/>
            <person name="Hamel J."/>
            <person name="Kukavica-Ibrulj I."/>
            <person name="Boyle B."/>
            <person name="Levesque R.C."/>
            <person name="Goodridge L."/>
        </authorList>
    </citation>
    <scope>NUCLEOTIDE SEQUENCE [LARGE SCALE GENOMIC DNA]</scope>
</reference>
<accession>A0A5J6TG55</accession>
<sequence>MVFDMAKVKTYEFWFTINKMHASNTIKRAHWWSKPVLLAIYTVTAKCKFKAIDITDEDALKIAKIEFEEDGYYEEIMGVRV</sequence>
<protein>
    <submittedName>
        <fullName evidence="1">Uncharacterized protein</fullName>
    </submittedName>
</protein>
<dbReference type="KEGG" id="vg:64468938"/>
<organism evidence="1 2">
    <name type="scientific">Salmonella phage vB_SenS_SB28</name>
    <dbReference type="NCBI Taxonomy" id="2591136"/>
    <lineage>
        <taxon>Viruses</taxon>
        <taxon>Duplodnaviria</taxon>
        <taxon>Heunggongvirae</taxon>
        <taxon>Uroviricota</taxon>
        <taxon>Caudoviricetes</taxon>
        <taxon>Macdonaldcampvirus</taxon>
        <taxon>Macdonaldcampvirus SB28</taxon>
    </lineage>
</organism>
<dbReference type="Proteomes" id="UP000326742">
    <property type="component" value="Segment"/>
</dbReference>
<dbReference type="GeneID" id="64468938"/>
<proteinExistence type="predicted"/>
<evidence type="ECO:0000313" key="1">
    <source>
        <dbReference type="EMBL" id="QFG07812.1"/>
    </source>
</evidence>
<keyword evidence="2" id="KW-1185">Reference proteome</keyword>
<dbReference type="RefSeq" id="YP_010053281.1">
    <property type="nucleotide sequence ID" value="NC_054638.1"/>
</dbReference>
<name>A0A5J6TG55_9CAUD</name>
<dbReference type="EMBL" id="MK947460">
    <property type="protein sequence ID" value="QFG07812.1"/>
    <property type="molecule type" value="Genomic_DNA"/>
</dbReference>
<evidence type="ECO:0000313" key="2">
    <source>
        <dbReference type="Proteomes" id="UP000326742"/>
    </source>
</evidence>